<dbReference type="HOGENOM" id="CLU_089592_2_0_9"/>
<evidence type="ECO:0000313" key="6">
    <source>
        <dbReference type="EMBL" id="ESL04092.1"/>
    </source>
</evidence>
<dbReference type="EMBL" id="ACIL03000005">
    <property type="protein sequence ID" value="ESL04092.1"/>
    <property type="molecule type" value="Genomic_DNA"/>
</dbReference>
<dbReference type="InterPro" id="IPR036388">
    <property type="entry name" value="WH-like_DNA-bd_sf"/>
</dbReference>
<sequence length="202" mass="23802">MSDPGCPVQSGFFVPTKTFFQKYSLFFGSFQLCVVEGLRKGKFYPLSRLRKEVNTMNEPERTEWQIRCAFNGFCKRTLKNESINAHRDLKKRQAHEINFSDLTPKEENQLYTCEDFFTEDKEEQTFFAGGKELSANLIADAIHSLPEEKRRAVLLYYFFDMSDAEIAALYQIPRSTVQYRRTSSFELLKRYLEEHAYDYPGW</sequence>
<protein>
    <submittedName>
        <fullName evidence="6">RNA polymerase sigma factor, sigma-70 family</fullName>
    </submittedName>
</protein>
<dbReference type="PANTHER" id="PTHR43133:SF8">
    <property type="entry name" value="RNA POLYMERASE SIGMA FACTOR HI_1459-RELATED"/>
    <property type="match status" value="1"/>
</dbReference>
<evidence type="ECO:0000256" key="1">
    <source>
        <dbReference type="ARBA" id="ARBA00023015"/>
    </source>
</evidence>
<dbReference type="SUPFAM" id="SSF88659">
    <property type="entry name" value="Sigma3 and sigma4 domains of RNA polymerase sigma factors"/>
    <property type="match status" value="1"/>
</dbReference>
<dbReference type="PANTHER" id="PTHR43133">
    <property type="entry name" value="RNA POLYMERASE ECF-TYPE SIGMA FACTO"/>
    <property type="match status" value="1"/>
</dbReference>
<accession>V2Y7P2</accession>
<proteinExistence type="predicted"/>
<dbReference type="Proteomes" id="UP000018227">
    <property type="component" value="Unassembled WGS sequence"/>
</dbReference>
<organism evidence="6 7">
    <name type="scientific">Catonella morbi ATCC 51271</name>
    <dbReference type="NCBI Taxonomy" id="592026"/>
    <lineage>
        <taxon>Bacteria</taxon>
        <taxon>Bacillati</taxon>
        <taxon>Bacillota</taxon>
        <taxon>Clostridia</taxon>
        <taxon>Lachnospirales</taxon>
        <taxon>Lachnospiraceae</taxon>
        <taxon>Catonella</taxon>
    </lineage>
</organism>
<feature type="domain" description="RNA polymerase sigma factor 70 region 4 type 2" evidence="5">
    <location>
        <begin position="137"/>
        <end position="180"/>
    </location>
</feature>
<evidence type="ECO:0000256" key="4">
    <source>
        <dbReference type="ARBA" id="ARBA00023163"/>
    </source>
</evidence>
<reference evidence="6 7" key="1">
    <citation type="submission" date="2013-06" db="EMBL/GenBank/DDBJ databases">
        <authorList>
            <person name="Weinstock G."/>
            <person name="Sodergren E."/>
            <person name="Clifton S."/>
            <person name="Fulton L."/>
            <person name="Fulton B."/>
            <person name="Courtney L."/>
            <person name="Fronick C."/>
            <person name="Harrison M."/>
            <person name="Strong C."/>
            <person name="Farmer C."/>
            <person name="Delahaunty K."/>
            <person name="Markovic C."/>
            <person name="Hall O."/>
            <person name="Minx P."/>
            <person name="Tomlinson C."/>
            <person name="Mitreva M."/>
            <person name="Nelson J."/>
            <person name="Hou S."/>
            <person name="Wollam A."/>
            <person name="Pepin K.H."/>
            <person name="Johnson M."/>
            <person name="Bhonagiri V."/>
            <person name="Nash W.E."/>
            <person name="Warren W."/>
            <person name="Chinwalla A."/>
            <person name="Mardis E.R."/>
            <person name="Wilson R.K."/>
        </authorList>
    </citation>
    <scope>NUCLEOTIDE SEQUENCE [LARGE SCALE GENOMIC DNA]</scope>
    <source>
        <strain evidence="6 7">ATCC 51271</strain>
    </source>
</reference>
<keyword evidence="2" id="KW-0731">Sigma factor</keyword>
<evidence type="ECO:0000256" key="3">
    <source>
        <dbReference type="ARBA" id="ARBA00023125"/>
    </source>
</evidence>
<evidence type="ECO:0000256" key="2">
    <source>
        <dbReference type="ARBA" id="ARBA00023082"/>
    </source>
</evidence>
<dbReference type="CDD" id="cd06171">
    <property type="entry name" value="Sigma70_r4"/>
    <property type="match status" value="1"/>
</dbReference>
<dbReference type="Pfam" id="PF08281">
    <property type="entry name" value="Sigma70_r4_2"/>
    <property type="match status" value="1"/>
</dbReference>
<dbReference type="InterPro" id="IPR013249">
    <property type="entry name" value="RNA_pol_sigma70_r4_t2"/>
</dbReference>
<dbReference type="GO" id="GO:0016987">
    <property type="term" value="F:sigma factor activity"/>
    <property type="evidence" value="ECO:0007669"/>
    <property type="project" value="UniProtKB-KW"/>
</dbReference>
<dbReference type="Gene3D" id="1.10.10.10">
    <property type="entry name" value="Winged helix-like DNA-binding domain superfamily/Winged helix DNA-binding domain"/>
    <property type="match status" value="1"/>
</dbReference>
<comment type="caution">
    <text evidence="6">The sequence shown here is derived from an EMBL/GenBank/DDBJ whole genome shotgun (WGS) entry which is preliminary data.</text>
</comment>
<keyword evidence="7" id="KW-1185">Reference proteome</keyword>
<gene>
    <name evidence="6" type="ORF">GCWU0000282_000438</name>
</gene>
<name>V2Y7P2_9FIRM</name>
<dbReference type="AlphaFoldDB" id="V2Y7P2"/>
<dbReference type="eggNOG" id="COG1595">
    <property type="taxonomic scope" value="Bacteria"/>
</dbReference>
<dbReference type="STRING" id="592026.GCWU0000282_000438"/>
<dbReference type="InterPro" id="IPR039425">
    <property type="entry name" value="RNA_pol_sigma-70-like"/>
</dbReference>
<keyword evidence="1" id="KW-0805">Transcription regulation</keyword>
<evidence type="ECO:0000259" key="5">
    <source>
        <dbReference type="Pfam" id="PF08281"/>
    </source>
</evidence>
<keyword evidence="3" id="KW-0238">DNA-binding</keyword>
<evidence type="ECO:0000313" key="7">
    <source>
        <dbReference type="Proteomes" id="UP000018227"/>
    </source>
</evidence>
<keyword evidence="4" id="KW-0804">Transcription</keyword>
<dbReference type="InterPro" id="IPR013324">
    <property type="entry name" value="RNA_pol_sigma_r3/r4-like"/>
</dbReference>
<dbReference type="GO" id="GO:0003677">
    <property type="term" value="F:DNA binding"/>
    <property type="evidence" value="ECO:0007669"/>
    <property type="project" value="UniProtKB-KW"/>
</dbReference>
<dbReference type="GO" id="GO:0006352">
    <property type="term" value="P:DNA-templated transcription initiation"/>
    <property type="evidence" value="ECO:0007669"/>
    <property type="project" value="InterPro"/>
</dbReference>